<dbReference type="VEuPathDB" id="FungiDB:BD410DRAFT_810151"/>
<gene>
    <name evidence="2" type="ORF">BD410DRAFT_810151</name>
</gene>
<evidence type="ECO:0000313" key="2">
    <source>
        <dbReference type="EMBL" id="TDL13924.1"/>
    </source>
</evidence>
<evidence type="ECO:0000313" key="3">
    <source>
        <dbReference type="Proteomes" id="UP000294933"/>
    </source>
</evidence>
<sequence length="455" mass="51081">MKKYPRTAPRRSSFATPPTNPPASLSNTRTSVPTRDVHQTAGPSQISRIQSPAQSVESAPEQPPSPRLQEMHWMDYEPDPNQNQQNSRSPSPASAEFRQVTPPLDLEPGVDQDGAEWPFLVPPAFEEESFVRMAYLQAALGNVYGHLTVQQATDTLNTSFDMLSVAGVLPLLPRPVRTLVSAKRRLGIDADQWITQYAVCTECWKHHSSKEVTELEGPECLVPSCTGNIYEETIDGKGKTKRVPLKIMPHTSIISTLRRFFMRPGFARSLRDSCDDPRNVNDNEDFEMEDIYHGRVMDVPKNENETPPRLVKHRYGLYLTMNLDCLLQLNHCLEPSTKEIALLQDGIEMDIHGEEDPGEVFGDYICLNCDTPASRKAVGTAGHTHDTHPCPWCKIMAVDIAKPVGYDPQRPARQETILNNNGKRWSILDALPGWLPCSKSPVDFMHNIFLGMLIY</sequence>
<protein>
    <submittedName>
        <fullName evidence="2">Uncharacterized protein</fullName>
    </submittedName>
</protein>
<feature type="compositionally biased region" description="Polar residues" evidence="1">
    <location>
        <begin position="13"/>
        <end position="33"/>
    </location>
</feature>
<dbReference type="OrthoDB" id="3248986at2759"/>
<name>A0A4Y7PET2_9AGAM</name>
<feature type="compositionally biased region" description="Polar residues" evidence="1">
    <location>
        <begin position="41"/>
        <end position="57"/>
    </location>
</feature>
<accession>A0A4Y7PET2</accession>
<reference evidence="2 3" key="1">
    <citation type="submission" date="2018-06" db="EMBL/GenBank/DDBJ databases">
        <title>A transcriptomic atlas of mushroom development highlights an independent origin of complex multicellularity.</title>
        <authorList>
            <consortium name="DOE Joint Genome Institute"/>
            <person name="Krizsan K."/>
            <person name="Almasi E."/>
            <person name="Merenyi Z."/>
            <person name="Sahu N."/>
            <person name="Viragh M."/>
            <person name="Koszo T."/>
            <person name="Mondo S."/>
            <person name="Kiss B."/>
            <person name="Balint B."/>
            <person name="Kues U."/>
            <person name="Barry K."/>
            <person name="Hegedus J.C."/>
            <person name="Henrissat B."/>
            <person name="Johnson J."/>
            <person name="Lipzen A."/>
            <person name="Ohm R."/>
            <person name="Nagy I."/>
            <person name="Pangilinan J."/>
            <person name="Yan J."/>
            <person name="Xiong Y."/>
            <person name="Grigoriev I.V."/>
            <person name="Hibbett D.S."/>
            <person name="Nagy L.G."/>
        </authorList>
    </citation>
    <scope>NUCLEOTIDE SEQUENCE [LARGE SCALE GENOMIC DNA]</scope>
    <source>
        <strain evidence="2 3">SZMC22713</strain>
    </source>
</reference>
<dbReference type="Proteomes" id="UP000294933">
    <property type="component" value="Unassembled WGS sequence"/>
</dbReference>
<keyword evidence="3" id="KW-1185">Reference proteome</keyword>
<dbReference type="AlphaFoldDB" id="A0A4Y7PET2"/>
<organism evidence="2 3">
    <name type="scientific">Rickenella mellea</name>
    <dbReference type="NCBI Taxonomy" id="50990"/>
    <lineage>
        <taxon>Eukaryota</taxon>
        <taxon>Fungi</taxon>
        <taxon>Dikarya</taxon>
        <taxon>Basidiomycota</taxon>
        <taxon>Agaricomycotina</taxon>
        <taxon>Agaricomycetes</taxon>
        <taxon>Hymenochaetales</taxon>
        <taxon>Rickenellaceae</taxon>
        <taxon>Rickenella</taxon>
    </lineage>
</organism>
<proteinExistence type="predicted"/>
<dbReference type="EMBL" id="ML170431">
    <property type="protein sequence ID" value="TDL13924.1"/>
    <property type="molecule type" value="Genomic_DNA"/>
</dbReference>
<evidence type="ECO:0000256" key="1">
    <source>
        <dbReference type="SAM" id="MobiDB-lite"/>
    </source>
</evidence>
<feature type="region of interest" description="Disordered" evidence="1">
    <location>
        <begin position="1"/>
        <end position="97"/>
    </location>
</feature>
<feature type="compositionally biased region" description="Polar residues" evidence="1">
    <location>
        <begin position="80"/>
        <end position="92"/>
    </location>
</feature>